<dbReference type="RefSeq" id="WP_128978850.1">
    <property type="nucleotide sequence ID" value="NZ_PDKJ01000002.1"/>
</dbReference>
<accession>A0A4Q0YKP9</accession>
<proteinExistence type="predicted"/>
<keyword evidence="1" id="KW-0472">Membrane</keyword>
<keyword evidence="1" id="KW-1133">Transmembrane helix</keyword>
<feature type="transmembrane region" description="Helical" evidence="1">
    <location>
        <begin position="20"/>
        <end position="37"/>
    </location>
</feature>
<reference evidence="2 3" key="1">
    <citation type="submission" date="2017-10" db="EMBL/GenBank/DDBJ databases">
        <title>Genomics of the genus Arcobacter.</title>
        <authorList>
            <person name="Perez-Cataluna A."/>
            <person name="Figueras M.J."/>
        </authorList>
    </citation>
    <scope>NUCLEOTIDE SEQUENCE [LARGE SCALE GENOMIC DNA]</scope>
    <source>
        <strain evidence="2 3">CECT 8993</strain>
    </source>
</reference>
<sequence>MERLRYIEDDFDNLSTKVKIELYLFPFLLLILLAYFISENSSFEKKIDIQPLTIENIKMKKSFIEISKEIEEHAKKSFITLQSIKNSDNNIEIVLYENLKKRVEFIKYLELYNSFSKIDSITIDKNLLNVKIVFDKFYKKEPIDIKAELESISPNKNKFLLKAIVGKYAYINETWLKKEERIDNYKVESIGVNEVHLRDKYSNLVLKLYEDE</sequence>
<evidence type="ECO:0000313" key="2">
    <source>
        <dbReference type="EMBL" id="RXJ69651.1"/>
    </source>
</evidence>
<evidence type="ECO:0000256" key="1">
    <source>
        <dbReference type="SAM" id="Phobius"/>
    </source>
</evidence>
<dbReference type="EMBL" id="PDKJ01000002">
    <property type="protein sequence ID" value="RXJ69651.1"/>
    <property type="molecule type" value="Genomic_DNA"/>
</dbReference>
<gene>
    <name evidence="2" type="ORF">CRV08_02810</name>
</gene>
<evidence type="ECO:0000313" key="3">
    <source>
        <dbReference type="Proteomes" id="UP000290172"/>
    </source>
</evidence>
<organism evidence="2 3">
    <name type="scientific">Halarcobacter ebronensis</name>
    <dbReference type="NCBI Taxonomy" id="1462615"/>
    <lineage>
        <taxon>Bacteria</taxon>
        <taxon>Pseudomonadati</taxon>
        <taxon>Campylobacterota</taxon>
        <taxon>Epsilonproteobacteria</taxon>
        <taxon>Campylobacterales</taxon>
        <taxon>Arcobacteraceae</taxon>
        <taxon>Halarcobacter</taxon>
    </lineage>
</organism>
<dbReference type="AlphaFoldDB" id="A0A4Q0YKP9"/>
<name>A0A4Q0YKP9_9BACT</name>
<protein>
    <submittedName>
        <fullName evidence="2">Uncharacterized protein</fullName>
    </submittedName>
</protein>
<keyword evidence="1" id="KW-0812">Transmembrane</keyword>
<dbReference type="Proteomes" id="UP000290172">
    <property type="component" value="Unassembled WGS sequence"/>
</dbReference>
<comment type="caution">
    <text evidence="2">The sequence shown here is derived from an EMBL/GenBank/DDBJ whole genome shotgun (WGS) entry which is preliminary data.</text>
</comment>